<dbReference type="PANTHER" id="PTHR33371:SF16">
    <property type="entry name" value="MCE-FAMILY PROTEIN MCE3F"/>
    <property type="match status" value="1"/>
</dbReference>
<dbReference type="GO" id="GO:0005576">
    <property type="term" value="C:extracellular region"/>
    <property type="evidence" value="ECO:0007669"/>
    <property type="project" value="TreeGrafter"/>
</dbReference>
<evidence type="ECO:0000256" key="1">
    <source>
        <dbReference type="SAM" id="MobiDB-lite"/>
    </source>
</evidence>
<feature type="transmembrane region" description="Helical" evidence="2">
    <location>
        <begin position="12"/>
        <end position="31"/>
    </location>
</feature>
<dbReference type="RefSeq" id="WP_030133814.1">
    <property type="nucleotide sequence ID" value="NZ_JAKNRE010000012.1"/>
</dbReference>
<reference evidence="5" key="2">
    <citation type="submission" date="2015-09" db="EMBL/GenBank/DDBJ databases">
        <title>Draft genome sequence of Mycobacterium neoaurum DSM 44074.</title>
        <authorList>
            <person name="Croce O."/>
            <person name="Robert C."/>
            <person name="Raoult D."/>
            <person name="Drancourt M."/>
        </authorList>
    </citation>
    <scope>NUCLEOTIDE SEQUENCE</scope>
    <source>
        <strain evidence="5">DSM 44074</strain>
    </source>
</reference>
<feature type="domain" description="Mammalian cell entry C-terminal" evidence="4">
    <location>
        <begin position="120"/>
        <end position="291"/>
    </location>
</feature>
<organism evidence="5 6">
    <name type="scientific">Mycolicibacterium neoaurum</name>
    <name type="common">Mycobacterium neoaurum</name>
    <dbReference type="NCBI Taxonomy" id="1795"/>
    <lineage>
        <taxon>Bacteria</taxon>
        <taxon>Bacillati</taxon>
        <taxon>Actinomycetota</taxon>
        <taxon>Actinomycetes</taxon>
        <taxon>Mycobacteriales</taxon>
        <taxon>Mycobacteriaceae</taxon>
        <taxon>Mycolicibacterium</taxon>
    </lineage>
</organism>
<dbReference type="Pfam" id="PF11887">
    <property type="entry name" value="Mce4_CUP1"/>
    <property type="match status" value="1"/>
</dbReference>
<dbReference type="InterPro" id="IPR003399">
    <property type="entry name" value="Mce/MlaD"/>
</dbReference>
<dbReference type="EMBL" id="LK021341">
    <property type="protein sequence ID" value="CDQ46631.1"/>
    <property type="molecule type" value="Genomic_DNA"/>
</dbReference>
<feature type="domain" description="Mce/MlaD" evidence="3">
    <location>
        <begin position="41"/>
        <end position="113"/>
    </location>
</feature>
<sequence length="551" mass="57868">MLTRFVKTQLVIFTVASVVGVAVMVFGYMQLPTLLGVGRLTVSLDLPATGGLYRFSNVTYNGVQVGRVTGVELTDTGARATLSLDRSPRIPVDLTAHVLSVSAVGEQYVDLRPNTGSGPYLENGAVIAADDTTIPQEVGPMLDRMSALVQSIPKDRLNDLLGETYQAFDGAGYDFQSLVDSAGKLTRDADSVSGEMGSLIDNGVPLLDTQVQTTDAIRTWSRSLAGITDQVVANDPQIRTVLQRGPGFAQEVSGLLTDIKPTLPVLLANMTTIGQILLTYNPAVEQLLVLLPNYIASQQSFGLPKNNATGLPMGDFTLTVGDPNPCTVGFLPPSQWRSPADTTTIDTPDNLYCKLPQDSPVSVRGARNIPCMEHPGKRAPTVELCNDPRGFVPMALRQHITGPAPFDPNLIAQGIPPDDRTTFEEQIHAPIEGTALPPGAVPSGAPPGGPAGPPPPPVFAPQDPAPVPSQPYIPPPPAGNSVNGVPVPPVVPSAGALPVAPSGTAGNGPSVAVVPYDPNTGKYMTPDGRYEQQTNLIAGGAPKSWQDLMPT</sequence>
<dbReference type="NCBIfam" id="TIGR00996">
    <property type="entry name" value="Mtu_fam_mce"/>
    <property type="match status" value="1"/>
</dbReference>
<dbReference type="Pfam" id="PF02470">
    <property type="entry name" value="MlaD"/>
    <property type="match status" value="1"/>
</dbReference>
<evidence type="ECO:0000259" key="4">
    <source>
        <dbReference type="Pfam" id="PF11887"/>
    </source>
</evidence>
<evidence type="ECO:0000256" key="2">
    <source>
        <dbReference type="SAM" id="Phobius"/>
    </source>
</evidence>
<evidence type="ECO:0000313" key="5">
    <source>
        <dbReference type="EMBL" id="CDQ46631.1"/>
    </source>
</evidence>
<reference evidence="5" key="1">
    <citation type="submission" date="2014-05" db="EMBL/GenBank/DDBJ databases">
        <authorList>
            <person name="Urmite Genomes"/>
        </authorList>
    </citation>
    <scope>NUCLEOTIDE SEQUENCE</scope>
    <source>
        <strain evidence="5">DSM 44074</strain>
    </source>
</reference>
<keyword evidence="2" id="KW-0812">Transmembrane</keyword>
<name>A0AAV2WQN1_MYCNE</name>
<evidence type="ECO:0000259" key="3">
    <source>
        <dbReference type="Pfam" id="PF02470"/>
    </source>
</evidence>
<dbReference type="PANTHER" id="PTHR33371">
    <property type="entry name" value="INTERMEMBRANE PHOSPHOLIPID TRANSPORT SYSTEM BINDING PROTEIN MLAD-RELATED"/>
    <property type="match status" value="1"/>
</dbReference>
<keyword evidence="2" id="KW-1133">Transmembrane helix</keyword>
<dbReference type="InterPro" id="IPR024516">
    <property type="entry name" value="Mce_C"/>
</dbReference>
<keyword evidence="2" id="KW-0472">Membrane</keyword>
<proteinExistence type="predicted"/>
<dbReference type="Proteomes" id="UP000028864">
    <property type="component" value="Unassembled WGS sequence"/>
</dbReference>
<protein>
    <submittedName>
        <fullName evidence="5">MCE-family protein</fullName>
    </submittedName>
</protein>
<feature type="region of interest" description="Disordered" evidence="1">
    <location>
        <begin position="433"/>
        <end position="480"/>
    </location>
</feature>
<accession>A0AAV2WQN1</accession>
<dbReference type="InterPro" id="IPR052336">
    <property type="entry name" value="MlaD_Phospholipid_Transporter"/>
</dbReference>
<feature type="compositionally biased region" description="Pro residues" evidence="1">
    <location>
        <begin position="444"/>
        <end position="478"/>
    </location>
</feature>
<dbReference type="InterPro" id="IPR005693">
    <property type="entry name" value="Mce"/>
</dbReference>
<evidence type="ECO:0000313" key="6">
    <source>
        <dbReference type="Proteomes" id="UP000028864"/>
    </source>
</evidence>
<gene>
    <name evidence="5" type="ORF">BN1047_04540</name>
</gene>
<dbReference type="AlphaFoldDB" id="A0AAV2WQN1"/>